<feature type="domain" description="Methyl-accepting transducer" evidence="5">
    <location>
        <begin position="99"/>
        <end position="150"/>
    </location>
</feature>
<comment type="caution">
    <text evidence="6">The sequence shown here is derived from an EMBL/GenBank/DDBJ whole genome shotgun (WGS) entry which is preliminary data.</text>
</comment>
<keyword evidence="7" id="KW-1185">Reference proteome</keyword>
<dbReference type="PANTHER" id="PTHR43531">
    <property type="entry name" value="PROTEIN ICFG"/>
    <property type="match status" value="1"/>
</dbReference>
<evidence type="ECO:0000256" key="2">
    <source>
        <dbReference type="ARBA" id="ARBA00029447"/>
    </source>
</evidence>
<feature type="region of interest" description="Disordered" evidence="4">
    <location>
        <begin position="1"/>
        <end position="35"/>
    </location>
</feature>
<dbReference type="Gene3D" id="3.30.450.20">
    <property type="entry name" value="PAS domain"/>
    <property type="match status" value="1"/>
</dbReference>
<dbReference type="PROSITE" id="PS50111">
    <property type="entry name" value="CHEMOTAXIS_TRANSDUC_2"/>
    <property type="match status" value="1"/>
</dbReference>
<evidence type="ECO:0000256" key="3">
    <source>
        <dbReference type="PROSITE-ProRule" id="PRU00284"/>
    </source>
</evidence>
<dbReference type="GO" id="GO:0006935">
    <property type="term" value="P:chemotaxis"/>
    <property type="evidence" value="ECO:0007669"/>
    <property type="project" value="UniProtKB-KW"/>
</dbReference>
<keyword evidence="3" id="KW-0807">Transducer</keyword>
<name>A0A7K3W7E1_9ACTN</name>
<feature type="compositionally biased region" description="Low complexity" evidence="4">
    <location>
        <begin position="11"/>
        <end position="27"/>
    </location>
</feature>
<accession>A0A7K3W7E1</accession>
<proteinExistence type="inferred from homology"/>
<keyword evidence="1" id="KW-0145">Chemotaxis</keyword>
<organism evidence="6 7">
    <name type="scientific">Geodermatophilus sabuli</name>
    <dbReference type="NCBI Taxonomy" id="1564158"/>
    <lineage>
        <taxon>Bacteria</taxon>
        <taxon>Bacillati</taxon>
        <taxon>Actinomycetota</taxon>
        <taxon>Actinomycetes</taxon>
        <taxon>Geodermatophilales</taxon>
        <taxon>Geodermatophilaceae</taxon>
        <taxon>Geodermatophilus</taxon>
    </lineage>
</organism>
<protein>
    <recommendedName>
        <fullName evidence="5">Methyl-accepting transducer domain-containing protein</fullName>
    </recommendedName>
</protein>
<dbReference type="Gene3D" id="1.10.287.950">
    <property type="entry name" value="Methyl-accepting chemotaxis protein"/>
    <property type="match status" value="1"/>
</dbReference>
<dbReference type="EMBL" id="JAAGWF010000032">
    <property type="protein sequence ID" value="NEK60628.1"/>
    <property type="molecule type" value="Genomic_DNA"/>
</dbReference>
<evidence type="ECO:0000256" key="1">
    <source>
        <dbReference type="ARBA" id="ARBA00022500"/>
    </source>
</evidence>
<reference evidence="6 7" key="1">
    <citation type="submission" date="2020-02" db="EMBL/GenBank/DDBJ databases">
        <title>Geodermatophilus sabuli CPCC 205279 I12A-02694.</title>
        <authorList>
            <person name="Jiang Z."/>
        </authorList>
    </citation>
    <scope>NUCLEOTIDE SEQUENCE [LARGE SCALE GENOMIC DNA]</scope>
    <source>
        <strain evidence="6 7">I12A-02694</strain>
    </source>
</reference>
<gene>
    <name evidence="6" type="ORF">GCU56_22485</name>
</gene>
<dbReference type="InterPro" id="IPR004090">
    <property type="entry name" value="Chemotax_Me-accpt_rcpt"/>
</dbReference>
<dbReference type="Proteomes" id="UP000470246">
    <property type="component" value="Unassembled WGS sequence"/>
</dbReference>
<dbReference type="InterPro" id="IPR004089">
    <property type="entry name" value="MCPsignal_dom"/>
</dbReference>
<dbReference type="GO" id="GO:0016020">
    <property type="term" value="C:membrane"/>
    <property type="evidence" value="ECO:0007669"/>
    <property type="project" value="InterPro"/>
</dbReference>
<evidence type="ECO:0000256" key="4">
    <source>
        <dbReference type="SAM" id="MobiDB-lite"/>
    </source>
</evidence>
<dbReference type="Pfam" id="PF00015">
    <property type="entry name" value="MCPsignal"/>
    <property type="match status" value="1"/>
</dbReference>
<dbReference type="InterPro" id="IPR051310">
    <property type="entry name" value="MCP_chemotaxis"/>
</dbReference>
<sequence>MSSTLAAAKPTSAKVSRAASSSSSTVTARRRLGRSRSTVTMHDCIGYSSASKVMRMFTPMSHAALNGRPLPADNPLVPERVVALAERVEAQSSSRLRDLDTIARMTRMLALNALVEAARAGEAGRGFAVVASEVKDIAERAAGISEQLSAELGPTVAELHELGTRLVSQVRGQRLADLALNAVELIDRNLYERTCDVRWWATDAAVVAAADESHPGGPAAAEAIRRLAVILRNYTVYLDLWITDRSGRVLANAAPGRYPRVVGSDASGSSWFRDAMATADGDSYVVEDVTVSAALDATVATYATAVRRGGETTGEVIGTLGVFFDWEPQTRAVLDGLRLAPDERATTRALLLDATGRVIAASDGAGVLTERLELRTGGAGSGSYDDGAGTVGFARTPGYETYEGLGWYGALCQRSPAGRHPA</sequence>
<evidence type="ECO:0000313" key="6">
    <source>
        <dbReference type="EMBL" id="NEK60628.1"/>
    </source>
</evidence>
<dbReference type="GO" id="GO:0004888">
    <property type="term" value="F:transmembrane signaling receptor activity"/>
    <property type="evidence" value="ECO:0007669"/>
    <property type="project" value="InterPro"/>
</dbReference>
<dbReference type="PANTHER" id="PTHR43531:SF11">
    <property type="entry name" value="METHYL-ACCEPTING CHEMOTAXIS PROTEIN 3"/>
    <property type="match status" value="1"/>
</dbReference>
<evidence type="ECO:0000313" key="7">
    <source>
        <dbReference type="Proteomes" id="UP000470246"/>
    </source>
</evidence>
<dbReference type="GO" id="GO:0007165">
    <property type="term" value="P:signal transduction"/>
    <property type="evidence" value="ECO:0007669"/>
    <property type="project" value="UniProtKB-KW"/>
</dbReference>
<comment type="similarity">
    <text evidence="2">Belongs to the methyl-accepting chemotaxis (MCP) protein family.</text>
</comment>
<evidence type="ECO:0000259" key="5">
    <source>
        <dbReference type="PROSITE" id="PS50111"/>
    </source>
</evidence>
<dbReference type="SUPFAM" id="SSF58104">
    <property type="entry name" value="Methyl-accepting chemotaxis protein (MCP) signaling domain"/>
    <property type="match status" value="1"/>
</dbReference>
<dbReference type="AlphaFoldDB" id="A0A7K3W7E1"/>
<dbReference type="PRINTS" id="PR00260">
    <property type="entry name" value="CHEMTRNSDUCR"/>
</dbReference>